<feature type="domain" description="CHK kinase-like" evidence="1">
    <location>
        <begin position="126"/>
        <end position="310"/>
    </location>
</feature>
<dbReference type="InterPro" id="IPR011009">
    <property type="entry name" value="Kinase-like_dom_sf"/>
</dbReference>
<dbReference type="InterPro" id="IPR015897">
    <property type="entry name" value="CHK_kinase-like"/>
</dbReference>
<organism evidence="2 3">
    <name type="scientific">Zophobas morio</name>
    <dbReference type="NCBI Taxonomy" id="2755281"/>
    <lineage>
        <taxon>Eukaryota</taxon>
        <taxon>Metazoa</taxon>
        <taxon>Ecdysozoa</taxon>
        <taxon>Arthropoda</taxon>
        <taxon>Hexapoda</taxon>
        <taxon>Insecta</taxon>
        <taxon>Pterygota</taxon>
        <taxon>Neoptera</taxon>
        <taxon>Endopterygota</taxon>
        <taxon>Coleoptera</taxon>
        <taxon>Polyphaga</taxon>
        <taxon>Cucujiformia</taxon>
        <taxon>Tenebrionidae</taxon>
        <taxon>Zophobas</taxon>
    </lineage>
</organism>
<dbReference type="PANTHER" id="PTHR11012:SF55">
    <property type="entry name" value="BHLH DOMAIN-CONTAINING PROTEIN"/>
    <property type="match status" value="1"/>
</dbReference>
<dbReference type="AlphaFoldDB" id="A0AA38MJF2"/>
<keyword evidence="3" id="KW-1185">Reference proteome</keyword>
<evidence type="ECO:0000313" key="2">
    <source>
        <dbReference type="EMBL" id="KAJ3658386.1"/>
    </source>
</evidence>
<dbReference type="Proteomes" id="UP001168821">
    <property type="component" value="Unassembled WGS sequence"/>
</dbReference>
<comment type="caution">
    <text evidence="2">The sequence shown here is derived from an EMBL/GenBank/DDBJ whole genome shotgun (WGS) entry which is preliminary data.</text>
</comment>
<protein>
    <recommendedName>
        <fullName evidence="1">CHK kinase-like domain-containing protein</fullName>
    </recommendedName>
</protein>
<dbReference type="Pfam" id="PF02958">
    <property type="entry name" value="EcKL"/>
    <property type="match status" value="1"/>
</dbReference>
<proteinExistence type="predicted"/>
<reference evidence="2" key="1">
    <citation type="journal article" date="2023" name="G3 (Bethesda)">
        <title>Whole genome assemblies of Zophobas morio and Tenebrio molitor.</title>
        <authorList>
            <person name="Kaur S."/>
            <person name="Stinson S.A."/>
            <person name="diCenzo G.C."/>
        </authorList>
    </citation>
    <scope>NUCLEOTIDE SEQUENCE</scope>
    <source>
        <strain evidence="2">QUZm001</strain>
    </source>
</reference>
<name>A0AA38MJF2_9CUCU</name>
<dbReference type="PANTHER" id="PTHR11012">
    <property type="entry name" value="PROTEIN KINASE-LIKE DOMAIN-CONTAINING"/>
    <property type="match status" value="1"/>
</dbReference>
<evidence type="ECO:0000259" key="1">
    <source>
        <dbReference type="SMART" id="SM00587"/>
    </source>
</evidence>
<dbReference type="SUPFAM" id="SSF56112">
    <property type="entry name" value="Protein kinase-like (PK-like)"/>
    <property type="match status" value="1"/>
</dbReference>
<evidence type="ECO:0000313" key="3">
    <source>
        <dbReference type="Proteomes" id="UP001168821"/>
    </source>
</evidence>
<sequence>MSDLKIPNLEDLLQLDEKIVSTQIKCLTAPGENYGSLMLSVDITTETTDLQIVAKTLPPNPKMQEMFNCPVTFRNEIAFYKSIIPTLRSFQKEHGVKKVMNFAAKYYGSRPNLHHKDEKIDKDAVLLLENLKVSGFVNLERTEGFDLDTSKLILHDLAQLHGISIALKLQEPKIFKQLVQPLMESLSVSKEVLDDWEDKYLKIIHSIPRLEPYLDRLKKVNLDIYPPPPAREPFATVSHNDCWVNNTMVQLQNGKAVQSRLVDFQISDYASPAKDVLFFLFSSIKNDILRKECDNLIRYYHDNLIEVLKELKCDTQPFCFEEFQKELDFEAVRTQFAHLALMLFPIFAPKLDVKDMADIKPSDIGNNEPTELHKEKLVFIVEEFAKRAWI</sequence>
<dbReference type="EMBL" id="JALNTZ010000003">
    <property type="protein sequence ID" value="KAJ3658386.1"/>
    <property type="molecule type" value="Genomic_DNA"/>
</dbReference>
<dbReference type="InterPro" id="IPR004119">
    <property type="entry name" value="EcKL"/>
</dbReference>
<gene>
    <name evidence="2" type="ORF">Zmor_010126</name>
</gene>
<dbReference type="SMART" id="SM00587">
    <property type="entry name" value="CHK"/>
    <property type="match status" value="1"/>
</dbReference>
<accession>A0AA38MJF2</accession>
<dbReference type="Gene3D" id="3.90.1200.10">
    <property type="match status" value="1"/>
</dbReference>